<evidence type="ECO:0000256" key="1">
    <source>
        <dbReference type="SAM" id="Phobius"/>
    </source>
</evidence>
<dbReference type="OrthoDB" id="9770043at2"/>
<evidence type="ECO:0000259" key="2">
    <source>
        <dbReference type="Pfam" id="PF22807"/>
    </source>
</evidence>
<dbReference type="Proteomes" id="UP000324159">
    <property type="component" value="Unassembled WGS sequence"/>
</dbReference>
<dbReference type="SUPFAM" id="SSF50952">
    <property type="entry name" value="Soluble quinoprotein glucose dehydrogenase"/>
    <property type="match status" value="1"/>
</dbReference>
<keyword evidence="1" id="KW-0812">Transmembrane</keyword>
<comment type="caution">
    <text evidence="4">The sequence shown here is derived from an EMBL/GenBank/DDBJ whole genome shotgun (WGS) entry which is preliminary data.</text>
</comment>
<dbReference type="InterPro" id="IPR011042">
    <property type="entry name" value="6-blade_b-propeller_TolB-like"/>
</dbReference>
<sequence length="466" mass="50562">MGPRTDRRPTWLSFVLLTLLLAAGIFAGAIADRLPLPELLSWLLPVGLLSLALGLFLRRFSSWYLFLALPMAAVLAWSVEVRIWPNGFFHRRTASVDIAGDLRPTPLKLPEGTDDNTLKNRRLFAPEHAEIGLFAHGLAAPRMLAFDSRGVLFVSLPGQGRVLALPDRDRDGFADETVEFAAGLDRPHGLAFAGGALLVAESGRLLRLQDRDGDLRADAVRVISDDLPSGGGHWTRSLAVGPDDALYVSVGSDCNACLEEDPRRGTILRFSPDGGEGRIHAWGLRNSVGLTFQPGTDRLWASDNGRDMLGDDLPPDEINLVVEGGDYGWPFCYGNRVPDPGLGTDVRCADTRPAAVELQAHSAPLGLVFGAGLAAESSWRDDLFVAFHGSWNRRQPTGYKVVRIPFRQGRPAGPPEDVLAGWRDGKGVWGRPVGLAVGPDGALYLSDDRAGCVYRIVFKPDAGRRE</sequence>
<dbReference type="EMBL" id="VNIB01000001">
    <property type="protein sequence ID" value="TYP00294.1"/>
    <property type="molecule type" value="Genomic_DNA"/>
</dbReference>
<organism evidence="4 5">
    <name type="scientific">Geothermobacter ehrlichii</name>
    <dbReference type="NCBI Taxonomy" id="213224"/>
    <lineage>
        <taxon>Bacteria</taxon>
        <taxon>Pseudomonadati</taxon>
        <taxon>Thermodesulfobacteriota</taxon>
        <taxon>Desulfuromonadia</taxon>
        <taxon>Desulfuromonadales</taxon>
        <taxon>Geothermobacteraceae</taxon>
        <taxon>Geothermobacter</taxon>
    </lineage>
</organism>
<gene>
    <name evidence="4" type="ORF">EDC39_101457</name>
</gene>
<feature type="transmembrane region" description="Helical" evidence="1">
    <location>
        <begin position="64"/>
        <end position="84"/>
    </location>
</feature>
<keyword evidence="5" id="KW-1185">Reference proteome</keyword>
<evidence type="ECO:0000313" key="5">
    <source>
        <dbReference type="Proteomes" id="UP000324159"/>
    </source>
</evidence>
<dbReference type="InterPro" id="IPR054539">
    <property type="entry name" value="Beta-prop_PDH"/>
</dbReference>
<dbReference type="InterPro" id="IPR011041">
    <property type="entry name" value="Quinoprot_gluc/sorb_DH_b-prop"/>
</dbReference>
<name>A0A5D3WPM2_9BACT</name>
<proteinExistence type="predicted"/>
<feature type="transmembrane region" description="Helical" evidence="1">
    <location>
        <begin position="41"/>
        <end position="57"/>
    </location>
</feature>
<dbReference type="PANTHER" id="PTHR33546">
    <property type="entry name" value="LARGE, MULTIFUNCTIONAL SECRETED PROTEIN-RELATED"/>
    <property type="match status" value="1"/>
</dbReference>
<accession>A0A5D3WPM2</accession>
<protein>
    <submittedName>
        <fullName evidence="4">Glucose/arabinose dehydrogenase</fullName>
    </submittedName>
</protein>
<feature type="domain" description="DUF7133" evidence="3">
    <location>
        <begin position="159"/>
        <end position="304"/>
    </location>
</feature>
<dbReference type="InterPro" id="IPR055557">
    <property type="entry name" value="DUF7133"/>
</dbReference>
<dbReference type="Gene3D" id="2.120.10.30">
    <property type="entry name" value="TolB, C-terminal domain"/>
    <property type="match status" value="1"/>
</dbReference>
<dbReference type="AlphaFoldDB" id="A0A5D3WPM2"/>
<reference evidence="4 5" key="1">
    <citation type="submission" date="2019-07" db="EMBL/GenBank/DDBJ databases">
        <title>Genomic Encyclopedia of Type Strains, Phase IV (KMG-IV): sequencing the most valuable type-strain genomes for metagenomic binning, comparative biology and taxonomic classification.</title>
        <authorList>
            <person name="Goeker M."/>
        </authorList>
    </citation>
    <scope>NUCLEOTIDE SEQUENCE [LARGE SCALE GENOMIC DNA]</scope>
    <source>
        <strain evidence="4 5">SS015</strain>
    </source>
</reference>
<evidence type="ECO:0000313" key="4">
    <source>
        <dbReference type="EMBL" id="TYP00294.1"/>
    </source>
</evidence>
<dbReference type="RefSeq" id="WP_148894488.1">
    <property type="nucleotide sequence ID" value="NZ_VNIB01000001.1"/>
</dbReference>
<dbReference type="PANTHER" id="PTHR33546:SF1">
    <property type="entry name" value="LARGE, MULTIFUNCTIONAL SECRETED PROTEIN"/>
    <property type="match status" value="1"/>
</dbReference>
<evidence type="ECO:0000259" key="3">
    <source>
        <dbReference type="Pfam" id="PF23500"/>
    </source>
</evidence>
<keyword evidence="1" id="KW-0472">Membrane</keyword>
<feature type="domain" description="Pyrroloquinoline quinone-dependent pyranose dehydrogenase beta-propeller" evidence="2">
    <location>
        <begin position="344"/>
        <end position="455"/>
    </location>
</feature>
<dbReference type="Pfam" id="PF23500">
    <property type="entry name" value="DUF7133"/>
    <property type="match status" value="1"/>
</dbReference>
<keyword evidence="1" id="KW-1133">Transmembrane helix</keyword>
<dbReference type="Pfam" id="PF22807">
    <property type="entry name" value="TrAA12"/>
    <property type="match status" value="1"/>
</dbReference>